<feature type="transmembrane region" description="Helical" evidence="6">
    <location>
        <begin position="6"/>
        <end position="24"/>
    </location>
</feature>
<evidence type="ECO:0000256" key="6">
    <source>
        <dbReference type="SAM" id="Phobius"/>
    </source>
</evidence>
<evidence type="ECO:0000256" key="3">
    <source>
        <dbReference type="ARBA" id="ARBA00022692"/>
    </source>
</evidence>
<accession>A0AA45C7T0</accession>
<reference evidence="7 8" key="1">
    <citation type="submission" date="2018-05" db="EMBL/GenBank/DDBJ databases">
        <title>Genomic Encyclopedia of Type Strains, Phase IV (KMG-IV): sequencing the most valuable type-strain genomes for metagenomic binning, comparative biology and taxonomic classification.</title>
        <authorList>
            <person name="Goeker M."/>
        </authorList>
    </citation>
    <scope>NUCLEOTIDE SEQUENCE [LARGE SCALE GENOMIC DNA]</scope>
    <source>
        <strain evidence="7 8">DSM 24906</strain>
    </source>
</reference>
<organism evidence="7 8">
    <name type="scientific">Oceanotoga teriensis</name>
    <dbReference type="NCBI Taxonomy" id="515440"/>
    <lineage>
        <taxon>Bacteria</taxon>
        <taxon>Thermotogati</taxon>
        <taxon>Thermotogota</taxon>
        <taxon>Thermotogae</taxon>
        <taxon>Petrotogales</taxon>
        <taxon>Petrotogaceae</taxon>
        <taxon>Oceanotoga</taxon>
    </lineage>
</organism>
<gene>
    <name evidence="7" type="ORF">C7380_105136</name>
</gene>
<keyword evidence="4 6" id="KW-1133">Transmembrane helix</keyword>
<feature type="transmembrane region" description="Helical" evidence="6">
    <location>
        <begin position="265"/>
        <end position="288"/>
    </location>
</feature>
<keyword evidence="2" id="KW-1003">Cell membrane</keyword>
<feature type="transmembrane region" description="Helical" evidence="6">
    <location>
        <begin position="208"/>
        <end position="231"/>
    </location>
</feature>
<dbReference type="PANTHER" id="PTHR32196">
    <property type="entry name" value="ABC TRANSPORTER PERMEASE PROTEIN YPHD-RELATED-RELATED"/>
    <property type="match status" value="1"/>
</dbReference>
<dbReference type="EMBL" id="QGGI01000005">
    <property type="protein sequence ID" value="PWJ95506.1"/>
    <property type="molecule type" value="Genomic_DNA"/>
</dbReference>
<comment type="subcellular location">
    <subcellularLocation>
        <location evidence="1">Cell membrane</location>
        <topology evidence="1">Multi-pass membrane protein</topology>
    </subcellularLocation>
</comment>
<dbReference type="AlphaFoldDB" id="A0AA45C7T0"/>
<evidence type="ECO:0000256" key="2">
    <source>
        <dbReference type="ARBA" id="ARBA00022475"/>
    </source>
</evidence>
<comment type="caution">
    <text evidence="7">The sequence shown here is derived from an EMBL/GenBank/DDBJ whole genome shotgun (WGS) entry which is preliminary data.</text>
</comment>
<feature type="transmembrane region" description="Helical" evidence="6">
    <location>
        <begin position="237"/>
        <end position="258"/>
    </location>
</feature>
<dbReference type="GO" id="GO:0005886">
    <property type="term" value="C:plasma membrane"/>
    <property type="evidence" value="ECO:0007669"/>
    <property type="project" value="UniProtKB-SubCell"/>
</dbReference>
<dbReference type="Pfam" id="PF02653">
    <property type="entry name" value="BPD_transp_2"/>
    <property type="match status" value="1"/>
</dbReference>
<dbReference type="Proteomes" id="UP000245921">
    <property type="component" value="Unassembled WGS sequence"/>
</dbReference>
<evidence type="ECO:0000256" key="4">
    <source>
        <dbReference type="ARBA" id="ARBA00022989"/>
    </source>
</evidence>
<dbReference type="GO" id="GO:0022857">
    <property type="term" value="F:transmembrane transporter activity"/>
    <property type="evidence" value="ECO:0007669"/>
    <property type="project" value="InterPro"/>
</dbReference>
<feature type="transmembrane region" description="Helical" evidence="6">
    <location>
        <begin position="163"/>
        <end position="181"/>
    </location>
</feature>
<feature type="transmembrane region" description="Helical" evidence="6">
    <location>
        <begin position="59"/>
        <end position="77"/>
    </location>
</feature>
<protein>
    <submittedName>
        <fullName evidence="7">ABC transport system permease protein</fullName>
    </submittedName>
</protein>
<evidence type="ECO:0000256" key="5">
    <source>
        <dbReference type="ARBA" id="ARBA00023136"/>
    </source>
</evidence>
<keyword evidence="8" id="KW-1185">Reference proteome</keyword>
<feature type="transmembrane region" description="Helical" evidence="6">
    <location>
        <begin position="84"/>
        <end position="102"/>
    </location>
</feature>
<dbReference type="CDD" id="cd06574">
    <property type="entry name" value="TM_PBP1_branched-chain-AA_like"/>
    <property type="match status" value="1"/>
</dbReference>
<evidence type="ECO:0000256" key="1">
    <source>
        <dbReference type="ARBA" id="ARBA00004651"/>
    </source>
</evidence>
<keyword evidence="3 6" id="KW-0812">Transmembrane</keyword>
<name>A0AA45C7T0_9BACT</name>
<evidence type="ECO:0000313" key="8">
    <source>
        <dbReference type="Proteomes" id="UP000245921"/>
    </source>
</evidence>
<keyword evidence="5 6" id="KW-0472">Membrane</keyword>
<sequence>MDVLSIFEQGMIMAIVSVGVFVSFRVIDMPDLTPDGSYVTGAAVSVILMYSGIPWFLCVFLGAFFAGVSGFFTALIVNKLKVNSLLASILIMTMLYSVNIRIMDAPNLPVPDGGNYSSEKIIQESNKLDDLLGDFDFQDGNDIQEKQEIKKVTLSPLKRDNRFLVLFLILCGSLIILYILFKTEFGIALRGFGGNKEGIKNLGMNPNILSSFGMFFSNFLAGLGGAIFASYAGFSDVNMGTGIVVTSLASIIIGEILIGKLNFAFNIFAPVIGAIIYQFLLAVAMKYGYAIGFKSSDMKLLTALFIILVIGFEKLEVKKWFLLKK</sequence>
<feature type="transmembrane region" description="Helical" evidence="6">
    <location>
        <begin position="300"/>
        <end position="317"/>
    </location>
</feature>
<dbReference type="PANTHER" id="PTHR32196:SF69">
    <property type="entry name" value="BRANCHED-CHAIN AMINO ACID TRANSPORT SYSTEM, PERMEASE PROTEIN"/>
    <property type="match status" value="1"/>
</dbReference>
<proteinExistence type="predicted"/>
<dbReference type="RefSeq" id="WP_109604415.1">
    <property type="nucleotide sequence ID" value="NZ_QGGI01000005.1"/>
</dbReference>
<evidence type="ECO:0000313" key="7">
    <source>
        <dbReference type="EMBL" id="PWJ95506.1"/>
    </source>
</evidence>
<dbReference type="InterPro" id="IPR001851">
    <property type="entry name" value="ABC_transp_permease"/>
</dbReference>